<protein>
    <recommendedName>
        <fullName evidence="2">alpha-amylase</fullName>
        <ecNumber evidence="2">3.2.1.1</ecNumber>
    </recommendedName>
    <alternativeName>
        <fullName evidence="3">1,4-alpha-D-glucan glucanohydrolase</fullName>
    </alternativeName>
</protein>
<dbReference type="GO" id="GO:0004556">
    <property type="term" value="F:alpha-amylase activity"/>
    <property type="evidence" value="ECO:0007669"/>
    <property type="project" value="UniProtKB-EC"/>
</dbReference>
<dbReference type="GO" id="GO:0005975">
    <property type="term" value="P:carbohydrate metabolic process"/>
    <property type="evidence" value="ECO:0007669"/>
    <property type="project" value="UniProtKB-ARBA"/>
</dbReference>
<dbReference type="InterPro" id="IPR013783">
    <property type="entry name" value="Ig-like_fold"/>
</dbReference>
<evidence type="ECO:0000256" key="2">
    <source>
        <dbReference type="ARBA" id="ARBA00012595"/>
    </source>
</evidence>
<organism evidence="4">
    <name type="scientific">uncultured Bifidobacterium sp</name>
    <dbReference type="NCBI Taxonomy" id="165187"/>
    <lineage>
        <taxon>Bacteria</taxon>
        <taxon>Bacillati</taxon>
        <taxon>Actinomycetota</taxon>
        <taxon>Actinomycetes</taxon>
        <taxon>Bifidobacteriales</taxon>
        <taxon>Bifidobacteriaceae</taxon>
        <taxon>Bifidobacterium</taxon>
        <taxon>environmental samples</taxon>
    </lineage>
</organism>
<dbReference type="EC" id="3.2.1.1" evidence="2"/>
<dbReference type="Gene3D" id="2.60.40.1080">
    <property type="match status" value="1"/>
</dbReference>
<name>A0A060CI67_9BIFI</name>
<dbReference type="Gene3D" id="2.60.40.10">
    <property type="entry name" value="Immunoglobulins"/>
    <property type="match status" value="1"/>
</dbReference>
<evidence type="ECO:0000313" key="4">
    <source>
        <dbReference type="EMBL" id="AIA94889.1"/>
    </source>
</evidence>
<dbReference type="EMBL" id="KF127531">
    <property type="protein sequence ID" value="AIA94889.1"/>
    <property type="molecule type" value="Genomic_DNA"/>
</dbReference>
<dbReference type="SUPFAM" id="SSF49373">
    <property type="entry name" value="Invasin/intimin cell-adhesion fragments"/>
    <property type="match status" value="1"/>
</dbReference>
<evidence type="ECO:0000256" key="1">
    <source>
        <dbReference type="ARBA" id="ARBA00000548"/>
    </source>
</evidence>
<sequence length="152" mass="15340">MRPVCGCRAGAGGVYTGTVAVGVGRAVAFRLVKVGSDGKVTWDPSSDRKTTADRSKTLGVAWDVSTVNEDGTVPVSFSISGDGVQDGRLSMKKGQLVALSVRGVSGDPDMWWSDGAAVAVSGTGVVYGVAAGTAKVHVKAGGKTAVLTITVK</sequence>
<accession>A0A060CI67</accession>
<dbReference type="InterPro" id="IPR008964">
    <property type="entry name" value="Invasin/intimin_cell_adhesion"/>
</dbReference>
<dbReference type="GO" id="GO:0030246">
    <property type="term" value="F:carbohydrate binding"/>
    <property type="evidence" value="ECO:0007669"/>
    <property type="project" value="InterPro"/>
</dbReference>
<proteinExistence type="predicted"/>
<dbReference type="AlphaFoldDB" id="A0A060CI67"/>
<dbReference type="InterPro" id="IPR013784">
    <property type="entry name" value="Carb-bd-like_fold"/>
</dbReference>
<evidence type="ECO:0000256" key="3">
    <source>
        <dbReference type="ARBA" id="ARBA00030238"/>
    </source>
</evidence>
<comment type="catalytic activity">
    <reaction evidence="1">
        <text>Endohydrolysis of (1-&gt;4)-alpha-D-glucosidic linkages in polysaccharides containing three or more (1-&gt;4)-alpha-linked D-glucose units.</text>
        <dbReference type="EC" id="3.2.1.1"/>
    </reaction>
</comment>
<dbReference type="SUPFAM" id="SSF49452">
    <property type="entry name" value="Starch-binding domain-like"/>
    <property type="match status" value="1"/>
</dbReference>
<reference evidence="4" key="1">
    <citation type="journal article" date="2013" name="Environ. Microbiol.">
        <title>Seasonally variable intestinal metagenomes of the red palm weevil (Rhynchophorus ferrugineus).</title>
        <authorList>
            <person name="Jia S."/>
            <person name="Zhang X."/>
            <person name="Zhang G."/>
            <person name="Yin A."/>
            <person name="Zhang S."/>
            <person name="Li F."/>
            <person name="Wang L."/>
            <person name="Zhao D."/>
            <person name="Yun Q."/>
            <person name="Tala"/>
            <person name="Wang J."/>
            <person name="Sun G."/>
            <person name="Baabdullah M."/>
            <person name="Yu X."/>
            <person name="Hu S."/>
            <person name="Al-Mssallem I.S."/>
            <person name="Yu J."/>
        </authorList>
    </citation>
    <scope>NUCLEOTIDE SEQUENCE</scope>
</reference>